<gene>
    <name evidence="2" type="ORF">AVDCRST_MAG82-3232</name>
</gene>
<dbReference type="Pfam" id="PF14486">
    <property type="entry name" value="DUF4432"/>
    <property type="match status" value="1"/>
</dbReference>
<organism evidence="2">
    <name type="scientific">uncultured Rubrobacteraceae bacterium</name>
    <dbReference type="NCBI Taxonomy" id="349277"/>
    <lineage>
        <taxon>Bacteria</taxon>
        <taxon>Bacillati</taxon>
        <taxon>Actinomycetota</taxon>
        <taxon>Rubrobacteria</taxon>
        <taxon>Rubrobacterales</taxon>
        <taxon>Rubrobacteraceae</taxon>
        <taxon>environmental samples</taxon>
    </lineage>
</organism>
<accession>A0A6J4QME7</accession>
<proteinExistence type="predicted"/>
<name>A0A6J4QME7_9ACTN</name>
<dbReference type="AlphaFoldDB" id="A0A6J4QME7"/>
<dbReference type="GO" id="GO:0030246">
    <property type="term" value="F:carbohydrate binding"/>
    <property type="evidence" value="ECO:0007669"/>
    <property type="project" value="InterPro"/>
</dbReference>
<feature type="compositionally biased region" description="Basic and acidic residues" evidence="1">
    <location>
        <begin position="75"/>
        <end position="85"/>
    </location>
</feature>
<evidence type="ECO:0000313" key="2">
    <source>
        <dbReference type="EMBL" id="CAA9444953.1"/>
    </source>
</evidence>
<feature type="region of interest" description="Disordered" evidence="1">
    <location>
        <begin position="57"/>
        <end position="85"/>
    </location>
</feature>
<evidence type="ECO:0000256" key="1">
    <source>
        <dbReference type="SAM" id="MobiDB-lite"/>
    </source>
</evidence>
<dbReference type="InterPro" id="IPR027839">
    <property type="entry name" value="DUF4432"/>
</dbReference>
<dbReference type="EMBL" id="CADCVA010000395">
    <property type="protein sequence ID" value="CAA9444953.1"/>
    <property type="molecule type" value="Genomic_DNA"/>
</dbReference>
<dbReference type="InterPro" id="IPR014718">
    <property type="entry name" value="GH-type_carb-bd"/>
</dbReference>
<reference evidence="2" key="1">
    <citation type="submission" date="2020-02" db="EMBL/GenBank/DDBJ databases">
        <authorList>
            <person name="Meier V. D."/>
        </authorList>
    </citation>
    <scope>NUCLEOTIDE SEQUENCE</scope>
    <source>
        <strain evidence="2">AVDCRST_MAG82</strain>
    </source>
</reference>
<dbReference type="Gene3D" id="2.70.98.10">
    <property type="match status" value="1"/>
</dbReference>
<protein>
    <submittedName>
        <fullName evidence="2">Uncharacterized protein</fullName>
    </submittedName>
</protein>
<sequence>MHGRASHLPASRVSYNAFWDEEGGVLEASGQIRKASVFGPNLVLRRLEATYGTILEDPTLGDNAQTVPQYAMPQDKPEKQSRPTG</sequence>